<dbReference type="Proteomes" id="UP000184749">
    <property type="component" value="Chromosome"/>
</dbReference>
<accession>A0A1L5NKL3</accession>
<dbReference type="STRING" id="56730.IE4872_CH02845"/>
<dbReference type="OrthoDB" id="4736977at2"/>
<evidence type="ECO:0000313" key="2">
    <source>
        <dbReference type="EMBL" id="APO68450.1"/>
    </source>
</evidence>
<evidence type="ECO:0008006" key="4">
    <source>
        <dbReference type="Google" id="ProtNLM"/>
    </source>
</evidence>
<evidence type="ECO:0000313" key="3">
    <source>
        <dbReference type="Proteomes" id="UP000184749"/>
    </source>
</evidence>
<keyword evidence="1" id="KW-0732">Signal</keyword>
<dbReference type="AlphaFoldDB" id="A0A1L5NKL3"/>
<protein>
    <recommendedName>
        <fullName evidence="4">Argininosuccinate lyase</fullName>
    </recommendedName>
</protein>
<dbReference type="EMBL" id="CP017101">
    <property type="protein sequence ID" value="APO68450.1"/>
    <property type="molecule type" value="Genomic_DNA"/>
</dbReference>
<name>A0A1L5NKL3_9HYPH</name>
<gene>
    <name evidence="2" type="ORF">IE4872_CH02845</name>
</gene>
<feature type="signal peptide" evidence="1">
    <location>
        <begin position="1"/>
        <end position="25"/>
    </location>
</feature>
<proteinExistence type="predicted"/>
<sequence>MKHTGLNAAAAAAALLFATAFPAQAEDLTFKLINGTQSELTRFYTSPTGIEEWGEDDVFGEQVLKPGETISITIADGRDVCKYDMRFEFDEASDLDSTEDTQDLCQLGSYTIHE</sequence>
<organism evidence="2 3">
    <name type="scientific">Rhizobium gallicum</name>
    <dbReference type="NCBI Taxonomy" id="56730"/>
    <lineage>
        <taxon>Bacteria</taxon>
        <taxon>Pseudomonadati</taxon>
        <taxon>Pseudomonadota</taxon>
        <taxon>Alphaproteobacteria</taxon>
        <taxon>Hyphomicrobiales</taxon>
        <taxon>Rhizobiaceae</taxon>
        <taxon>Rhizobium/Agrobacterium group</taxon>
        <taxon>Rhizobium</taxon>
    </lineage>
</organism>
<dbReference type="RefSeq" id="WP_074069099.1">
    <property type="nucleotide sequence ID" value="NZ_CP017101.1"/>
</dbReference>
<reference evidence="2 3" key="1">
    <citation type="submission" date="2016-09" db="EMBL/GenBank/DDBJ databases">
        <title>The complete genome sequences of Rhizobium gallicum, symbiovars gallicum and phaseoli, symbionts associated to common bean (Phaseolus vulgaris).</title>
        <authorList>
            <person name="Bustos P."/>
            <person name="Santamaria R.I."/>
            <person name="Perez-Carrascal O.M."/>
            <person name="Juarez S."/>
            <person name="Lozano L."/>
            <person name="Martinez-Flores I."/>
            <person name="Martinez-Romero E."/>
            <person name="Cevallos M."/>
            <person name="Romero D."/>
            <person name="Davila G."/>
            <person name="Gonzalez V."/>
        </authorList>
    </citation>
    <scope>NUCLEOTIDE SEQUENCE [LARGE SCALE GENOMIC DNA]</scope>
    <source>
        <strain evidence="2 3">IE4872</strain>
    </source>
</reference>
<evidence type="ECO:0000256" key="1">
    <source>
        <dbReference type="SAM" id="SignalP"/>
    </source>
</evidence>
<feature type="chain" id="PRO_5012656674" description="Argininosuccinate lyase" evidence="1">
    <location>
        <begin position="26"/>
        <end position="114"/>
    </location>
</feature>